<comment type="caution">
    <text evidence="2">The sequence shown here is derived from an EMBL/GenBank/DDBJ whole genome shotgun (WGS) entry which is preliminary data.</text>
</comment>
<proteinExistence type="predicted"/>
<evidence type="ECO:0000313" key="3">
    <source>
        <dbReference type="Proteomes" id="UP000053958"/>
    </source>
</evidence>
<dbReference type="InterPro" id="IPR016181">
    <property type="entry name" value="Acyl_CoA_acyltransferase"/>
</dbReference>
<dbReference type="CDD" id="cd04301">
    <property type="entry name" value="NAT_SF"/>
    <property type="match status" value="1"/>
</dbReference>
<feature type="domain" description="N-acetyltransferase" evidence="1">
    <location>
        <begin position="25"/>
        <end position="212"/>
    </location>
</feature>
<evidence type="ECO:0000259" key="1">
    <source>
        <dbReference type="PROSITE" id="PS51186"/>
    </source>
</evidence>
<dbReference type="Pfam" id="PF13508">
    <property type="entry name" value="Acetyltransf_7"/>
    <property type="match status" value="1"/>
</dbReference>
<dbReference type="AlphaFoldDB" id="A0A0F4YJ29"/>
<dbReference type="SUPFAM" id="SSF55729">
    <property type="entry name" value="Acyl-CoA N-acyltransferases (Nat)"/>
    <property type="match status" value="1"/>
</dbReference>
<gene>
    <name evidence="2" type="ORF">T310_8184</name>
</gene>
<dbReference type="GeneID" id="25320444"/>
<dbReference type="PANTHER" id="PTHR42791">
    <property type="entry name" value="GNAT FAMILY ACETYLTRANSFERASE"/>
    <property type="match status" value="1"/>
</dbReference>
<dbReference type="OrthoDB" id="2744543at2759"/>
<dbReference type="EMBL" id="LASV01000535">
    <property type="protein sequence ID" value="KKA17881.1"/>
    <property type="molecule type" value="Genomic_DNA"/>
</dbReference>
<reference evidence="2 3" key="1">
    <citation type="submission" date="2015-04" db="EMBL/GenBank/DDBJ databases">
        <authorList>
            <person name="Heijne W.H."/>
            <person name="Fedorova N.D."/>
            <person name="Nierman W.C."/>
            <person name="Vollebregt A.W."/>
            <person name="Zhao Z."/>
            <person name="Wu L."/>
            <person name="Kumar M."/>
            <person name="Stam H."/>
            <person name="van den Berg M.A."/>
            <person name="Pel H.J."/>
        </authorList>
    </citation>
    <scope>NUCLEOTIDE SEQUENCE [LARGE SCALE GENOMIC DNA]</scope>
    <source>
        <strain evidence="2 3">CBS 393.64</strain>
    </source>
</reference>
<dbReference type="PANTHER" id="PTHR42791:SF1">
    <property type="entry name" value="N-ACETYLTRANSFERASE DOMAIN-CONTAINING PROTEIN"/>
    <property type="match status" value="1"/>
</dbReference>
<dbReference type="Proteomes" id="UP000053958">
    <property type="component" value="Unassembled WGS sequence"/>
</dbReference>
<name>A0A0F4YJ29_RASE3</name>
<dbReference type="RefSeq" id="XP_013324493.1">
    <property type="nucleotide sequence ID" value="XM_013469039.1"/>
</dbReference>
<keyword evidence="3" id="KW-1185">Reference proteome</keyword>
<dbReference type="InterPro" id="IPR052523">
    <property type="entry name" value="Trichothecene_AcTrans"/>
</dbReference>
<sequence>MFELYDENWFGNQILRPVTKDVGNIRIRPATLEDLPHVADILAVAMLNEEVSAFLYPERQRYFSHYRDSLLRRLKQQNVTPGWVLCVAVQRENFRSTEDGEGLDKSLDKQRLADYNSGSMACFPFEKYRDLWYLENVAVHPAYQHRGIGRLLVQWGMEHADIECVPVGLEARATVKGMKLWDELGFIPVNETETTCGNVRLRAMLWDAIYLID</sequence>
<dbReference type="GO" id="GO:0016747">
    <property type="term" value="F:acyltransferase activity, transferring groups other than amino-acyl groups"/>
    <property type="evidence" value="ECO:0007669"/>
    <property type="project" value="InterPro"/>
</dbReference>
<accession>A0A0F4YJ29</accession>
<keyword evidence="2" id="KW-0808">Transferase</keyword>
<dbReference type="STRING" id="1408163.A0A0F4YJ29"/>
<protein>
    <submittedName>
        <fullName evidence="2">GNAT family acetyltransferase</fullName>
    </submittedName>
</protein>
<dbReference type="PROSITE" id="PS51186">
    <property type="entry name" value="GNAT"/>
    <property type="match status" value="1"/>
</dbReference>
<organism evidence="2 3">
    <name type="scientific">Rasamsonia emersonii (strain ATCC 16479 / CBS 393.64 / IMI 116815)</name>
    <dbReference type="NCBI Taxonomy" id="1408163"/>
    <lineage>
        <taxon>Eukaryota</taxon>
        <taxon>Fungi</taxon>
        <taxon>Dikarya</taxon>
        <taxon>Ascomycota</taxon>
        <taxon>Pezizomycotina</taxon>
        <taxon>Eurotiomycetes</taxon>
        <taxon>Eurotiomycetidae</taxon>
        <taxon>Eurotiales</taxon>
        <taxon>Trichocomaceae</taxon>
        <taxon>Rasamsonia</taxon>
    </lineage>
</organism>
<dbReference type="InterPro" id="IPR000182">
    <property type="entry name" value="GNAT_dom"/>
</dbReference>
<dbReference type="Gene3D" id="3.40.630.30">
    <property type="match status" value="1"/>
</dbReference>
<evidence type="ECO:0000313" key="2">
    <source>
        <dbReference type="EMBL" id="KKA17881.1"/>
    </source>
</evidence>